<feature type="compositionally biased region" description="Acidic residues" evidence="1">
    <location>
        <begin position="481"/>
        <end position="492"/>
    </location>
</feature>
<feature type="region of interest" description="Disordered" evidence="1">
    <location>
        <begin position="1"/>
        <end position="63"/>
    </location>
</feature>
<gene>
    <name evidence="3" type="ORF">NDES1114_LOCUS1242</name>
</gene>
<keyword evidence="2" id="KW-0812">Transmembrane</keyword>
<feature type="transmembrane region" description="Helical" evidence="2">
    <location>
        <begin position="379"/>
        <end position="403"/>
    </location>
</feature>
<feature type="region of interest" description="Disordered" evidence="1">
    <location>
        <begin position="72"/>
        <end position="91"/>
    </location>
</feature>
<name>A0A7S1PN35_NEODS</name>
<organism evidence="3">
    <name type="scientific">Neobodo designis</name>
    <name type="common">Flagellated protozoan</name>
    <name type="synonym">Bodo designis</name>
    <dbReference type="NCBI Taxonomy" id="312471"/>
    <lineage>
        <taxon>Eukaryota</taxon>
        <taxon>Discoba</taxon>
        <taxon>Euglenozoa</taxon>
        <taxon>Kinetoplastea</taxon>
        <taxon>Metakinetoplastina</taxon>
        <taxon>Neobodonida</taxon>
        <taxon>Neobodo</taxon>
    </lineage>
</organism>
<reference evidence="3" key="1">
    <citation type="submission" date="2021-01" db="EMBL/GenBank/DDBJ databases">
        <authorList>
            <person name="Corre E."/>
            <person name="Pelletier E."/>
            <person name="Niang G."/>
            <person name="Scheremetjew M."/>
            <person name="Finn R."/>
            <person name="Kale V."/>
            <person name="Holt S."/>
            <person name="Cochrane G."/>
            <person name="Meng A."/>
            <person name="Brown T."/>
            <person name="Cohen L."/>
        </authorList>
    </citation>
    <scope>NUCLEOTIDE SEQUENCE</scope>
    <source>
        <strain evidence="3">CCAP 1951/1</strain>
    </source>
</reference>
<feature type="transmembrane region" description="Helical" evidence="2">
    <location>
        <begin position="109"/>
        <end position="130"/>
    </location>
</feature>
<evidence type="ECO:0008006" key="4">
    <source>
        <dbReference type="Google" id="ProtNLM"/>
    </source>
</evidence>
<keyword evidence="2" id="KW-1133">Transmembrane helix</keyword>
<accession>A0A7S1PN35</accession>
<dbReference type="AlphaFoldDB" id="A0A7S1PN35"/>
<evidence type="ECO:0000256" key="1">
    <source>
        <dbReference type="SAM" id="MobiDB-lite"/>
    </source>
</evidence>
<dbReference type="EMBL" id="HBGF01001820">
    <property type="protein sequence ID" value="CAD9089948.1"/>
    <property type="molecule type" value="Transcribed_RNA"/>
</dbReference>
<feature type="compositionally biased region" description="Acidic residues" evidence="1">
    <location>
        <begin position="79"/>
        <end position="90"/>
    </location>
</feature>
<sequence>MGILGKINPFSRRKKSRRMALGPLPEPPGAAGEDDWEMVGSPAHRRGIPTASPTTSRAPADPFDIAYPPVDDAGAVDAGETDPLDVDGDPDLPYAVDDPPLTKRTLHKCGAVIALLLGLALLTFGIVLLVTEESPVTAEDRYRAAIEAFDSGPRSAIALWAGSIGGVRATEEVEQLLGVGGVPTTTSVFFAANLSVTPVQWAAAAKDVDVSFSPGPNFTLSRVAITQQRSSVQTCTRDACSRPADAGSTANCRTSSVPFICSNASLQTKCQARFGPTAVYEGLSECVEDPAVCGSCRYQAYLADLCVVVRADGTTGRSWSYVPTLASCVYPFTERAWTHVRPAVIPVALRLDTDPYLALQAETKGTGSFAAAAGSISPVAVALIVIGALVAIGALAAGVVILLRPSDEERRQEAIEKLSIRQRLQLKNAKLLRTARRPANAVESGAAALYHYEATKLDILREDRAYRLAAAQRSRARDTDDRDDDGDGAATA</sequence>
<keyword evidence="2" id="KW-0472">Membrane</keyword>
<evidence type="ECO:0000256" key="2">
    <source>
        <dbReference type="SAM" id="Phobius"/>
    </source>
</evidence>
<proteinExistence type="predicted"/>
<protein>
    <recommendedName>
        <fullName evidence="4">Transmembrane protein</fullName>
    </recommendedName>
</protein>
<feature type="region of interest" description="Disordered" evidence="1">
    <location>
        <begin position="470"/>
        <end position="492"/>
    </location>
</feature>
<evidence type="ECO:0000313" key="3">
    <source>
        <dbReference type="EMBL" id="CAD9089948.1"/>
    </source>
</evidence>